<dbReference type="Gene3D" id="3.30.70.340">
    <property type="entry name" value="Metallocarboxypeptidase-like"/>
    <property type="match status" value="1"/>
</dbReference>
<dbReference type="GeneID" id="103607875"/>
<dbReference type="InterPro" id="IPR003146">
    <property type="entry name" value="M14A_act_pep"/>
</dbReference>
<keyword evidence="9" id="KW-0482">Metalloprotease</keyword>
<dbReference type="PRINTS" id="PR00765">
    <property type="entry name" value="CRBOXYPTASEA"/>
</dbReference>
<sequence>MQSCCLTGYQETGVPATAGGWGRSIKQLRKGLSEEWVPLPGQKLVTGVHRYSRTQCPCGGLPEEVKPLPDPYQAGSKCAQVDLWQPSGISYVSEGTVTDVRVPQNGSQALLAFLQEANIRYKILIEDLQKALERGRSLQIQRNRRSLSEYNYEVYHSLEEIQNWMHHLNKTHSGLIHMFSIGKSYEGRSLFILKLGRKSRAYKGAVWIDCGIHAREWIGPAFCQWFVKEALQTYRSDPAMRKMLHHLYFYIMPVFNVDGYHFSWTNDRFWRKTRSRNSRFHCRGVDANRNWKVKWCSKFGSDWDSEPK</sequence>
<protein>
    <submittedName>
        <fullName evidence="14">Carboxypeptidase A6-like</fullName>
    </submittedName>
</protein>
<organism evidence="13 14">
    <name type="scientific">Galeopterus variegatus</name>
    <name type="common">Malayan flying lemur</name>
    <name type="synonym">Cynocephalus variegatus</name>
    <dbReference type="NCBI Taxonomy" id="482537"/>
    <lineage>
        <taxon>Eukaryota</taxon>
        <taxon>Metazoa</taxon>
        <taxon>Chordata</taxon>
        <taxon>Craniata</taxon>
        <taxon>Vertebrata</taxon>
        <taxon>Euteleostomi</taxon>
        <taxon>Mammalia</taxon>
        <taxon>Eutheria</taxon>
        <taxon>Euarchontoglires</taxon>
        <taxon>Dermoptera</taxon>
        <taxon>Cynocephalidae</taxon>
        <taxon>Galeopterus</taxon>
    </lineage>
</organism>
<evidence type="ECO:0000256" key="10">
    <source>
        <dbReference type="ARBA" id="ARBA00023157"/>
    </source>
</evidence>
<proteinExistence type="inferred from homology"/>
<evidence type="ECO:0000256" key="9">
    <source>
        <dbReference type="ARBA" id="ARBA00023049"/>
    </source>
</evidence>
<dbReference type="RefSeq" id="XP_008590559.1">
    <property type="nucleotide sequence ID" value="XM_008592337.1"/>
</dbReference>
<evidence type="ECO:0000256" key="11">
    <source>
        <dbReference type="PROSITE-ProRule" id="PRU01379"/>
    </source>
</evidence>
<dbReference type="Proteomes" id="UP000694923">
    <property type="component" value="Unplaced"/>
</dbReference>
<evidence type="ECO:0000313" key="14">
    <source>
        <dbReference type="RefSeq" id="XP_008590559.1"/>
    </source>
</evidence>
<dbReference type="Pfam" id="PF02244">
    <property type="entry name" value="Propep_M14"/>
    <property type="match status" value="1"/>
</dbReference>
<dbReference type="InterPro" id="IPR036990">
    <property type="entry name" value="M14A-like_propep"/>
</dbReference>
<dbReference type="SUPFAM" id="SSF53187">
    <property type="entry name" value="Zn-dependent exopeptidases"/>
    <property type="match status" value="1"/>
</dbReference>
<evidence type="ECO:0000256" key="4">
    <source>
        <dbReference type="ARBA" id="ARBA00022670"/>
    </source>
</evidence>
<dbReference type="PROSITE" id="PS52035">
    <property type="entry name" value="PEPTIDASE_M14"/>
    <property type="match status" value="1"/>
</dbReference>
<evidence type="ECO:0000256" key="1">
    <source>
        <dbReference type="ARBA" id="ARBA00001947"/>
    </source>
</evidence>
<keyword evidence="10" id="KW-1015">Disulfide bond</keyword>
<dbReference type="SMART" id="SM00631">
    <property type="entry name" value="Zn_pept"/>
    <property type="match status" value="1"/>
</dbReference>
<evidence type="ECO:0000256" key="8">
    <source>
        <dbReference type="ARBA" id="ARBA00022833"/>
    </source>
</evidence>
<keyword evidence="13" id="KW-1185">Reference proteome</keyword>
<evidence type="ECO:0000259" key="12">
    <source>
        <dbReference type="PROSITE" id="PS52035"/>
    </source>
</evidence>
<name>A0ABM0SCG8_GALVR</name>
<evidence type="ECO:0000256" key="6">
    <source>
        <dbReference type="ARBA" id="ARBA00022729"/>
    </source>
</evidence>
<gene>
    <name evidence="14" type="primary">LOC103607875</name>
</gene>
<dbReference type="PANTHER" id="PTHR11705">
    <property type="entry name" value="PROTEASE FAMILY M14 CARBOXYPEPTIDASE A,B"/>
    <property type="match status" value="1"/>
</dbReference>
<dbReference type="InterPro" id="IPR000834">
    <property type="entry name" value="Peptidase_M14"/>
</dbReference>
<reference evidence="14" key="1">
    <citation type="submission" date="2025-08" db="UniProtKB">
        <authorList>
            <consortium name="RefSeq"/>
        </authorList>
    </citation>
    <scope>IDENTIFICATION</scope>
</reference>
<keyword evidence="4" id="KW-0645">Protease</keyword>
<keyword evidence="7" id="KW-0378">Hydrolase</keyword>
<evidence type="ECO:0000313" key="13">
    <source>
        <dbReference type="Proteomes" id="UP000694923"/>
    </source>
</evidence>
<dbReference type="Gene3D" id="3.40.630.10">
    <property type="entry name" value="Zn peptidases"/>
    <property type="match status" value="1"/>
</dbReference>
<evidence type="ECO:0000256" key="3">
    <source>
        <dbReference type="ARBA" id="ARBA00022645"/>
    </source>
</evidence>
<feature type="domain" description="Peptidase M14" evidence="12">
    <location>
        <begin position="154"/>
        <end position="308"/>
    </location>
</feature>
<dbReference type="SUPFAM" id="SSF54897">
    <property type="entry name" value="Protease propeptides/inhibitors"/>
    <property type="match status" value="1"/>
</dbReference>
<keyword evidence="8" id="KW-0862">Zinc</keyword>
<evidence type="ECO:0000256" key="2">
    <source>
        <dbReference type="ARBA" id="ARBA00005988"/>
    </source>
</evidence>
<dbReference type="Pfam" id="PF00246">
    <property type="entry name" value="Peptidase_M14"/>
    <property type="match status" value="1"/>
</dbReference>
<keyword evidence="3" id="KW-0121">Carboxypeptidase</keyword>
<keyword evidence="6" id="KW-0732">Signal</keyword>
<comment type="caution">
    <text evidence="11">Lacks conserved residue(s) required for the propagation of feature annotation.</text>
</comment>
<comment type="similarity">
    <text evidence="2 11">Belongs to the peptidase M14 family.</text>
</comment>
<feature type="non-terminal residue" evidence="14">
    <location>
        <position position="308"/>
    </location>
</feature>
<evidence type="ECO:0000256" key="5">
    <source>
        <dbReference type="ARBA" id="ARBA00022723"/>
    </source>
</evidence>
<dbReference type="PANTHER" id="PTHR11705:SF18">
    <property type="entry name" value="CARBOXYPEPTIDASE A6"/>
    <property type="match status" value="1"/>
</dbReference>
<accession>A0ABM0SCG8</accession>
<comment type="cofactor">
    <cofactor evidence="1">
        <name>Zn(2+)</name>
        <dbReference type="ChEBI" id="CHEBI:29105"/>
    </cofactor>
</comment>
<evidence type="ECO:0000256" key="7">
    <source>
        <dbReference type="ARBA" id="ARBA00022801"/>
    </source>
</evidence>
<keyword evidence="5" id="KW-0479">Metal-binding</keyword>